<feature type="region of interest" description="Disordered" evidence="1">
    <location>
        <begin position="360"/>
        <end position="392"/>
    </location>
</feature>
<sequence>MLDESLTISALYERILKNASKVNELPTIADETQELVAECLNNLKDLFARIINLGIFSPNETLEDISTRDLIYLSAPYVYSEVQGRLKTIDRISRLQSLLEAQKYLGTFIDLLNRYQIIPAEEKNLYDKKTASVADFAKRRELKINQYKKEKELRARIEKIRKDSGQTPAADETLNDFDLIASLLSHDSEKGDDEDPYSEAEEVLRETVLILLRLNYAHACTQLQNAEQEIALLKNAPPEPENEPPKDDTREKRKQEERNDWRLDIPVAGGPDGKGPLMDSAGRPLRPFTILPSDAGERARLQAQVFGPDYRLPTMSIDEYLEIEGQRGNIITGGGPGSEAAPTSKEQLALDAEMDGTVEGELKSEQKRQQDEKWAQFTDANPRGAGNTMNRG</sequence>
<keyword evidence="3" id="KW-1185">Reference proteome</keyword>
<protein>
    <recommendedName>
        <fullName evidence="4">TAP42-like protein</fullName>
    </recommendedName>
</protein>
<evidence type="ECO:0008006" key="4">
    <source>
        <dbReference type="Google" id="ProtNLM"/>
    </source>
</evidence>
<dbReference type="Pfam" id="PF04177">
    <property type="entry name" value="TAP42"/>
    <property type="match status" value="1"/>
</dbReference>
<dbReference type="GO" id="GO:0009966">
    <property type="term" value="P:regulation of signal transduction"/>
    <property type="evidence" value="ECO:0007669"/>
    <property type="project" value="InterPro"/>
</dbReference>
<feature type="compositionally biased region" description="Basic and acidic residues" evidence="1">
    <location>
        <begin position="243"/>
        <end position="263"/>
    </location>
</feature>
<dbReference type="InterPro" id="IPR007304">
    <property type="entry name" value="TAP46-like"/>
</dbReference>
<dbReference type="EMBL" id="NHTK01006132">
    <property type="protein sequence ID" value="PPQ63051.1"/>
    <property type="molecule type" value="Genomic_DNA"/>
</dbReference>
<dbReference type="PANTHER" id="PTHR10933:SF9">
    <property type="entry name" value="IMMUNOGLOBULIN-BINDING PROTEIN 1"/>
    <property type="match status" value="1"/>
</dbReference>
<dbReference type="STRING" id="181874.A0A409V8V9"/>
<evidence type="ECO:0000313" key="2">
    <source>
        <dbReference type="EMBL" id="PPQ63051.1"/>
    </source>
</evidence>
<organism evidence="2 3">
    <name type="scientific">Panaeolus cyanescens</name>
    <dbReference type="NCBI Taxonomy" id="181874"/>
    <lineage>
        <taxon>Eukaryota</taxon>
        <taxon>Fungi</taxon>
        <taxon>Dikarya</taxon>
        <taxon>Basidiomycota</taxon>
        <taxon>Agaricomycotina</taxon>
        <taxon>Agaricomycetes</taxon>
        <taxon>Agaricomycetidae</taxon>
        <taxon>Agaricales</taxon>
        <taxon>Agaricineae</taxon>
        <taxon>Galeropsidaceae</taxon>
        <taxon>Panaeolus</taxon>
    </lineage>
</organism>
<proteinExistence type="predicted"/>
<dbReference type="PANTHER" id="PTHR10933">
    <property type="entry name" value="IMMUNOGLOBULIN-BINDING PROTEIN 1"/>
    <property type="match status" value="1"/>
</dbReference>
<dbReference type="GO" id="GO:0035303">
    <property type="term" value="P:regulation of dephosphorylation"/>
    <property type="evidence" value="ECO:0007669"/>
    <property type="project" value="TreeGrafter"/>
</dbReference>
<dbReference type="AlphaFoldDB" id="A0A409V8V9"/>
<dbReference type="OrthoDB" id="10261753at2759"/>
<dbReference type="Gene3D" id="1.25.40.540">
    <property type="entry name" value="TAP42-like family"/>
    <property type="match status" value="1"/>
</dbReference>
<feature type="compositionally biased region" description="Basic and acidic residues" evidence="1">
    <location>
        <begin position="360"/>
        <end position="374"/>
    </location>
</feature>
<feature type="region of interest" description="Disordered" evidence="1">
    <location>
        <begin position="234"/>
        <end position="273"/>
    </location>
</feature>
<reference evidence="2 3" key="1">
    <citation type="journal article" date="2018" name="Evol. Lett.">
        <title>Horizontal gene cluster transfer increased hallucinogenic mushroom diversity.</title>
        <authorList>
            <person name="Reynolds H.T."/>
            <person name="Vijayakumar V."/>
            <person name="Gluck-Thaler E."/>
            <person name="Korotkin H.B."/>
            <person name="Matheny P.B."/>
            <person name="Slot J.C."/>
        </authorList>
    </citation>
    <scope>NUCLEOTIDE SEQUENCE [LARGE SCALE GENOMIC DNA]</scope>
    <source>
        <strain evidence="2 3">2629</strain>
    </source>
</reference>
<evidence type="ECO:0000256" key="1">
    <source>
        <dbReference type="SAM" id="MobiDB-lite"/>
    </source>
</evidence>
<comment type="caution">
    <text evidence="2">The sequence shown here is derived from an EMBL/GenBank/DDBJ whole genome shotgun (WGS) entry which is preliminary data.</text>
</comment>
<dbReference type="InParanoid" id="A0A409V8V9"/>
<dbReference type="GO" id="GO:0051721">
    <property type="term" value="F:protein phosphatase 2A binding"/>
    <property type="evidence" value="ECO:0007669"/>
    <property type="project" value="TreeGrafter"/>
</dbReference>
<dbReference type="GO" id="GO:0005829">
    <property type="term" value="C:cytosol"/>
    <property type="evidence" value="ECO:0007669"/>
    <property type="project" value="TreeGrafter"/>
</dbReference>
<gene>
    <name evidence="2" type="ORF">CVT24_005906</name>
</gene>
<name>A0A409V8V9_9AGAR</name>
<dbReference type="InterPro" id="IPR038511">
    <property type="entry name" value="TAP42/TAP46-like_sf"/>
</dbReference>
<dbReference type="FunCoup" id="A0A409V8V9">
    <property type="interactions" value="374"/>
</dbReference>
<accession>A0A409V8V9</accession>
<dbReference type="Proteomes" id="UP000284842">
    <property type="component" value="Unassembled WGS sequence"/>
</dbReference>
<evidence type="ECO:0000313" key="3">
    <source>
        <dbReference type="Proteomes" id="UP000284842"/>
    </source>
</evidence>